<evidence type="ECO:0000313" key="2">
    <source>
        <dbReference type="EMBL" id="NME98457.1"/>
    </source>
</evidence>
<feature type="signal peptide" evidence="1">
    <location>
        <begin position="1"/>
        <end position="23"/>
    </location>
</feature>
<dbReference type="Proteomes" id="UP000561326">
    <property type="component" value="Unassembled WGS sequence"/>
</dbReference>
<dbReference type="AlphaFoldDB" id="A0A848CX62"/>
<dbReference type="PROSITE" id="PS51257">
    <property type="entry name" value="PROKAR_LIPOPROTEIN"/>
    <property type="match status" value="1"/>
</dbReference>
<organism evidence="2 3">
    <name type="scientific">Aneurinibacillus aneurinilyticus</name>
    <name type="common">Bacillus aneurinolyticus</name>
    <dbReference type="NCBI Taxonomy" id="1391"/>
    <lineage>
        <taxon>Bacteria</taxon>
        <taxon>Bacillati</taxon>
        <taxon>Bacillota</taxon>
        <taxon>Bacilli</taxon>
        <taxon>Bacillales</taxon>
        <taxon>Paenibacillaceae</taxon>
        <taxon>Aneurinibacillus group</taxon>
        <taxon>Aneurinibacillus</taxon>
    </lineage>
</organism>
<comment type="caution">
    <text evidence="2">The sequence shown here is derived from an EMBL/GenBank/DDBJ whole genome shotgun (WGS) entry which is preliminary data.</text>
</comment>
<evidence type="ECO:0000313" key="3">
    <source>
        <dbReference type="Proteomes" id="UP000561326"/>
    </source>
</evidence>
<dbReference type="EMBL" id="JABAGO010000014">
    <property type="protein sequence ID" value="NME98457.1"/>
    <property type="molecule type" value="Genomic_DNA"/>
</dbReference>
<accession>A0A848CX62</accession>
<name>A0A848CX62_ANEAE</name>
<proteinExistence type="predicted"/>
<gene>
    <name evidence="2" type="ORF">HF838_09315</name>
</gene>
<evidence type="ECO:0008006" key="4">
    <source>
        <dbReference type="Google" id="ProtNLM"/>
    </source>
</evidence>
<evidence type="ECO:0000256" key="1">
    <source>
        <dbReference type="SAM" id="SignalP"/>
    </source>
</evidence>
<keyword evidence="1" id="KW-0732">Signal</keyword>
<sequence>MNIRKAIAIFLFVSMLLTLVACSPEKQVITFKGVGKNWKSTLQFSPRDSGRGMVKEYTIKYIGSNPDKDKNISYQFMNNDEKSTNGTEVVSGSNETKIQGVCSNCSIESIQNDKWELIIQWENQTEKIKMPIQK</sequence>
<protein>
    <recommendedName>
        <fullName evidence="4">Lipoprotein</fullName>
    </recommendedName>
</protein>
<feature type="chain" id="PRO_5032880311" description="Lipoprotein" evidence="1">
    <location>
        <begin position="24"/>
        <end position="134"/>
    </location>
</feature>
<reference evidence="2 3" key="1">
    <citation type="submission" date="2020-04" db="EMBL/GenBank/DDBJ databases">
        <authorList>
            <person name="Hitch T.C.A."/>
            <person name="Wylensek D."/>
            <person name="Clavel T."/>
        </authorList>
    </citation>
    <scope>NUCLEOTIDE SEQUENCE [LARGE SCALE GENOMIC DNA]</scope>
    <source>
        <strain evidence="2 3">WB01_D5_05</strain>
    </source>
</reference>
<dbReference type="RefSeq" id="WP_168975113.1">
    <property type="nucleotide sequence ID" value="NZ_JABAGO010000014.1"/>
</dbReference>